<name>A0ABQ3GX16_9NEIS</name>
<gene>
    <name evidence="2" type="ORF">GCM10007350_09900</name>
</gene>
<dbReference type="Proteomes" id="UP000604737">
    <property type="component" value="Unassembled WGS sequence"/>
</dbReference>
<evidence type="ECO:0000313" key="2">
    <source>
        <dbReference type="EMBL" id="GHD59066.1"/>
    </source>
</evidence>
<keyword evidence="3" id="KW-1185">Reference proteome</keyword>
<protein>
    <submittedName>
        <fullName evidence="2">Uncharacterized protein</fullName>
    </submittedName>
</protein>
<feature type="signal peptide" evidence="1">
    <location>
        <begin position="1"/>
        <end position="18"/>
    </location>
</feature>
<accession>A0ABQ3GX16</accession>
<keyword evidence="1" id="KW-0732">Signal</keyword>
<organism evidence="2 3">
    <name type="scientific">Jeongeupia chitinilytica</name>
    <dbReference type="NCBI Taxonomy" id="1041641"/>
    <lineage>
        <taxon>Bacteria</taxon>
        <taxon>Pseudomonadati</taxon>
        <taxon>Pseudomonadota</taxon>
        <taxon>Betaproteobacteria</taxon>
        <taxon>Neisseriales</taxon>
        <taxon>Chitinibacteraceae</taxon>
        <taxon>Jeongeupia</taxon>
    </lineage>
</organism>
<reference evidence="3" key="1">
    <citation type="journal article" date="2019" name="Int. J. Syst. Evol. Microbiol.">
        <title>The Global Catalogue of Microorganisms (GCM) 10K type strain sequencing project: providing services to taxonomists for standard genome sequencing and annotation.</title>
        <authorList>
            <consortium name="The Broad Institute Genomics Platform"/>
            <consortium name="The Broad Institute Genome Sequencing Center for Infectious Disease"/>
            <person name="Wu L."/>
            <person name="Ma J."/>
        </authorList>
    </citation>
    <scope>NUCLEOTIDE SEQUENCE [LARGE SCALE GENOMIC DNA]</scope>
    <source>
        <strain evidence="3">KCTC 23701</strain>
    </source>
</reference>
<evidence type="ECO:0000313" key="3">
    <source>
        <dbReference type="Proteomes" id="UP000604737"/>
    </source>
</evidence>
<dbReference type="EMBL" id="BMYO01000002">
    <property type="protein sequence ID" value="GHD59066.1"/>
    <property type="molecule type" value="Genomic_DNA"/>
</dbReference>
<comment type="caution">
    <text evidence="2">The sequence shown here is derived from an EMBL/GenBank/DDBJ whole genome shotgun (WGS) entry which is preliminary data.</text>
</comment>
<evidence type="ECO:0000256" key="1">
    <source>
        <dbReference type="SAM" id="SignalP"/>
    </source>
</evidence>
<proteinExistence type="predicted"/>
<sequence length="271" mass="28835">MLAAVSACMLFSAPALLAAGSGDAAKASAKPAVSEDAQMLFWNSIKDSKDPAEFQAYLDQFPNGIFVKLAEIKLAKLQKSPTASSRLPAQAASVSAVANPRLPAQTAVAVPTSSAPKLNYRLSYRGARTQTFTLKFDGERWVTNDPIERYNCLLGPIAETASAPAVWDVQRLLNEAAAGVNIPRKIRASASRGDDALSRYALKKVDQDGARVRMLIEGELAPVGRLSGGSEAFRFSLDVNVDAARGVLTSAKTWITTTSGGRFNCEISLAE</sequence>
<feature type="chain" id="PRO_5045674061" evidence="1">
    <location>
        <begin position="19"/>
        <end position="271"/>
    </location>
</feature>